<dbReference type="Proteomes" id="UP000004061">
    <property type="component" value="Unassembled WGS sequence"/>
</dbReference>
<protein>
    <submittedName>
        <fullName evidence="1">Uncharacterized protein</fullName>
    </submittedName>
</protein>
<accession>B5W5C8</accession>
<proteinExistence type="predicted"/>
<reference evidence="1 2" key="1">
    <citation type="journal article" date="2011" name="Appl. Environ. Microbiol.">
        <title>Contribution of a Sodium Ion Gradient to Energy Conservation during Fermentation in the Cyanobacterium Arthrospira (Spirulina) maxima CS-328.</title>
        <authorList>
            <person name="Carrieri D."/>
            <person name="Ananyev G."/>
            <person name="Lenz O."/>
            <person name="Bryant D.A."/>
            <person name="Dismukes G.C."/>
        </authorList>
    </citation>
    <scope>NUCLEOTIDE SEQUENCE [LARGE SCALE GENOMIC DNA]</scope>
    <source>
        <strain evidence="1 2">CS-328</strain>
    </source>
</reference>
<gene>
    <name evidence="1" type="ORF">AmaxDRAFT_3977</name>
</gene>
<dbReference type="EMBL" id="ABYK01000034">
    <property type="protein sequence ID" value="EDZ93325.1"/>
    <property type="molecule type" value="Genomic_DNA"/>
</dbReference>
<name>B5W5C8_LIMMA</name>
<sequence>MVEREVTFPNSTSKPYLRLSPHTAPNVDTLFVTRNRVTNPRFMIPTLGAWHTTRSL</sequence>
<comment type="caution">
    <text evidence="1">The sequence shown here is derived from an EMBL/GenBank/DDBJ whole genome shotgun (WGS) entry which is preliminary data.</text>
</comment>
<evidence type="ECO:0000313" key="1">
    <source>
        <dbReference type="EMBL" id="EDZ93325.1"/>
    </source>
</evidence>
<dbReference type="AlphaFoldDB" id="B5W5C8"/>
<organism evidence="1 2">
    <name type="scientific">Limnospira maxima CS-328</name>
    <dbReference type="NCBI Taxonomy" id="513049"/>
    <lineage>
        <taxon>Bacteria</taxon>
        <taxon>Bacillati</taxon>
        <taxon>Cyanobacteriota</taxon>
        <taxon>Cyanophyceae</taxon>
        <taxon>Oscillatoriophycideae</taxon>
        <taxon>Oscillatoriales</taxon>
        <taxon>Sirenicapillariaceae</taxon>
        <taxon>Limnospira</taxon>
    </lineage>
</organism>
<keyword evidence="2" id="KW-1185">Reference proteome</keyword>
<evidence type="ECO:0000313" key="2">
    <source>
        <dbReference type="Proteomes" id="UP000004061"/>
    </source>
</evidence>